<dbReference type="PANTHER" id="PTHR43213:SF5">
    <property type="entry name" value="BIFUNCTIONAL DTTP_UTP PYROPHOSPHATASE_METHYLTRANSFERASE PROTEIN-RELATED"/>
    <property type="match status" value="1"/>
</dbReference>
<gene>
    <name evidence="5" type="primary">yhdE</name>
    <name evidence="5" type="ORF">GCM10023150_16230</name>
</gene>
<comment type="similarity">
    <text evidence="4">Belongs to the Maf family. YhdE subfamily.</text>
</comment>
<dbReference type="Pfam" id="PF02545">
    <property type="entry name" value="Maf"/>
    <property type="match status" value="1"/>
</dbReference>
<comment type="catalytic activity">
    <reaction evidence="4">
        <text>dTTP + H2O = dTMP + diphosphate + H(+)</text>
        <dbReference type="Rhea" id="RHEA:28534"/>
        <dbReference type="ChEBI" id="CHEBI:15377"/>
        <dbReference type="ChEBI" id="CHEBI:15378"/>
        <dbReference type="ChEBI" id="CHEBI:33019"/>
        <dbReference type="ChEBI" id="CHEBI:37568"/>
        <dbReference type="ChEBI" id="CHEBI:63528"/>
        <dbReference type="EC" id="3.6.1.9"/>
    </reaction>
</comment>
<sequence>MVPSFSKIYLASGSPRRQELLTQLGVDYIQIENNFDETRLPKESPKDYVERVALGKAQSAKQKMDGMAVLPILSADTTVVHNNEPLGKPDDLEHAVELLLRLSGERHLVMSSVVIAMEDTFLQTTVETDVQFAALKEKTIRAYCQTQEPLGKAGGYAIQGLGGSLIETIKGSYTNVVGLPIYETRQLLEQAKVQFALSSLD</sequence>
<dbReference type="HAMAP" id="MF_00528">
    <property type="entry name" value="Maf"/>
    <property type="match status" value="1"/>
</dbReference>
<organism evidence="5 6">
    <name type="scientific">Kangiella taiwanensis</name>
    <dbReference type="NCBI Taxonomy" id="1079179"/>
    <lineage>
        <taxon>Bacteria</taxon>
        <taxon>Pseudomonadati</taxon>
        <taxon>Pseudomonadota</taxon>
        <taxon>Gammaproteobacteria</taxon>
        <taxon>Kangiellales</taxon>
        <taxon>Kangiellaceae</taxon>
        <taxon>Kangiella</taxon>
    </lineage>
</organism>
<dbReference type="RefSeq" id="WP_223578496.1">
    <property type="nucleotide sequence ID" value="NZ_BAABFU010000002.1"/>
</dbReference>
<dbReference type="PIRSF" id="PIRSF006305">
    <property type="entry name" value="Maf"/>
    <property type="match status" value="1"/>
</dbReference>
<dbReference type="PANTHER" id="PTHR43213">
    <property type="entry name" value="BIFUNCTIONAL DTTP/UTP PYROPHOSPHATASE/METHYLTRANSFERASE PROTEIN-RELATED"/>
    <property type="match status" value="1"/>
</dbReference>
<feature type="site" description="Important for substrate specificity" evidence="4">
    <location>
        <position position="16"/>
    </location>
</feature>
<dbReference type="Gene3D" id="3.90.950.10">
    <property type="match status" value="1"/>
</dbReference>
<feature type="site" description="Important for substrate specificity" evidence="4">
    <location>
        <position position="159"/>
    </location>
</feature>
<comment type="function">
    <text evidence="4">Nucleoside triphosphate pyrophosphatase that hydrolyzes dTTP and UTP. May have a dual role in cell division arrest and in preventing the incorporation of modified nucleotides into cellular nucleic acids.</text>
</comment>
<dbReference type="NCBIfam" id="TIGR00172">
    <property type="entry name" value="maf"/>
    <property type="match status" value="1"/>
</dbReference>
<feature type="active site" description="Proton acceptor" evidence="4">
    <location>
        <position position="76"/>
    </location>
</feature>
<proteinExistence type="inferred from homology"/>
<dbReference type="Proteomes" id="UP001501294">
    <property type="component" value="Unassembled WGS sequence"/>
</dbReference>
<keyword evidence="6" id="KW-1185">Reference proteome</keyword>
<dbReference type="InterPro" id="IPR029001">
    <property type="entry name" value="ITPase-like_fam"/>
</dbReference>
<comment type="caution">
    <text evidence="5">The sequence shown here is derived from an EMBL/GenBank/DDBJ whole genome shotgun (WGS) entry which is preliminary data.</text>
</comment>
<keyword evidence="4" id="KW-0963">Cytoplasm</keyword>
<dbReference type="SUPFAM" id="SSF52972">
    <property type="entry name" value="ITPase-like"/>
    <property type="match status" value="1"/>
</dbReference>
<comment type="cofactor">
    <cofactor evidence="1 4">
        <name>a divalent metal cation</name>
        <dbReference type="ChEBI" id="CHEBI:60240"/>
    </cofactor>
</comment>
<accession>A0ABP8I3B3</accession>
<evidence type="ECO:0000256" key="1">
    <source>
        <dbReference type="ARBA" id="ARBA00001968"/>
    </source>
</evidence>
<feature type="site" description="Important for substrate specificity" evidence="4">
    <location>
        <position position="77"/>
    </location>
</feature>
<evidence type="ECO:0000313" key="5">
    <source>
        <dbReference type="EMBL" id="GAA4350476.1"/>
    </source>
</evidence>
<protein>
    <recommendedName>
        <fullName evidence="4">dTTP/UTP pyrophosphatase</fullName>
        <shortName evidence="4">dTTPase/UTPase</shortName>
        <ecNumber evidence="4">3.6.1.9</ecNumber>
    </recommendedName>
    <alternativeName>
        <fullName evidence="4">Nucleoside triphosphate pyrophosphatase</fullName>
    </alternativeName>
    <alternativeName>
        <fullName evidence="4">Nucleotide pyrophosphatase</fullName>
        <shortName evidence="4">Nucleotide PPase</shortName>
    </alternativeName>
</protein>
<dbReference type="EMBL" id="BAABFU010000002">
    <property type="protein sequence ID" value="GAA4350476.1"/>
    <property type="molecule type" value="Genomic_DNA"/>
</dbReference>
<evidence type="ECO:0000256" key="2">
    <source>
        <dbReference type="ARBA" id="ARBA00022801"/>
    </source>
</evidence>
<evidence type="ECO:0000256" key="3">
    <source>
        <dbReference type="ARBA" id="ARBA00023080"/>
    </source>
</evidence>
<keyword evidence="2 4" id="KW-0378">Hydrolase</keyword>
<comment type="catalytic activity">
    <reaction evidence="4">
        <text>UTP + H2O = UMP + diphosphate + H(+)</text>
        <dbReference type="Rhea" id="RHEA:29395"/>
        <dbReference type="ChEBI" id="CHEBI:15377"/>
        <dbReference type="ChEBI" id="CHEBI:15378"/>
        <dbReference type="ChEBI" id="CHEBI:33019"/>
        <dbReference type="ChEBI" id="CHEBI:46398"/>
        <dbReference type="ChEBI" id="CHEBI:57865"/>
        <dbReference type="EC" id="3.6.1.9"/>
    </reaction>
</comment>
<dbReference type="CDD" id="cd00555">
    <property type="entry name" value="Maf"/>
    <property type="match status" value="1"/>
</dbReference>
<keyword evidence="3 4" id="KW-0546">Nucleotide metabolism</keyword>
<comment type="subcellular location">
    <subcellularLocation>
        <location evidence="4">Cytoplasm</location>
    </subcellularLocation>
</comment>
<dbReference type="InterPro" id="IPR003697">
    <property type="entry name" value="Maf-like"/>
</dbReference>
<name>A0ABP8I3B3_9GAMM</name>
<reference evidence="6" key="1">
    <citation type="journal article" date="2019" name="Int. J. Syst. Evol. Microbiol.">
        <title>The Global Catalogue of Microorganisms (GCM) 10K type strain sequencing project: providing services to taxonomists for standard genome sequencing and annotation.</title>
        <authorList>
            <consortium name="The Broad Institute Genomics Platform"/>
            <consortium name="The Broad Institute Genome Sequencing Center for Infectious Disease"/>
            <person name="Wu L."/>
            <person name="Ma J."/>
        </authorList>
    </citation>
    <scope>NUCLEOTIDE SEQUENCE [LARGE SCALE GENOMIC DNA]</scope>
    <source>
        <strain evidence="6">JCM 17727</strain>
    </source>
</reference>
<evidence type="ECO:0000313" key="6">
    <source>
        <dbReference type="Proteomes" id="UP001501294"/>
    </source>
</evidence>
<comment type="caution">
    <text evidence="4">Lacks conserved residue(s) required for the propagation of feature annotation.</text>
</comment>
<dbReference type="EC" id="3.6.1.9" evidence="4"/>
<evidence type="ECO:0000256" key="4">
    <source>
        <dbReference type="HAMAP-Rule" id="MF_00528"/>
    </source>
</evidence>